<keyword evidence="4 7" id="KW-0812">Transmembrane</keyword>
<keyword evidence="5 7" id="KW-1133">Transmembrane helix</keyword>
<dbReference type="PANTHER" id="PTHR34040:SF2">
    <property type="entry name" value="FLAGELLAR BIOSYNTHETIC PROTEIN FLIQ"/>
    <property type="match status" value="1"/>
</dbReference>
<accession>A0ABU9BQU1</accession>
<keyword evidence="6 7" id="KW-0472">Membrane</keyword>
<comment type="subcellular location">
    <subcellularLocation>
        <location evidence="1">Cell membrane</location>
        <topology evidence="1">Multi-pass membrane protein</topology>
    </subcellularLocation>
</comment>
<reference evidence="8 9" key="1">
    <citation type="submission" date="2024-04" db="EMBL/GenBank/DDBJ databases">
        <title>Novel species of the genus Ideonella isolated from streams.</title>
        <authorList>
            <person name="Lu H."/>
        </authorList>
    </citation>
    <scope>NUCLEOTIDE SEQUENCE [LARGE SCALE GENOMIC DNA]</scope>
    <source>
        <strain evidence="8 9">DXS29W</strain>
    </source>
</reference>
<keyword evidence="3" id="KW-1003">Cell membrane</keyword>
<comment type="caution">
    <text evidence="8">The sequence shown here is derived from an EMBL/GenBank/DDBJ whole genome shotgun (WGS) entry which is preliminary data.</text>
</comment>
<name>A0ABU9BQU1_9BURK</name>
<feature type="transmembrane region" description="Helical" evidence="7">
    <location>
        <begin position="52"/>
        <end position="70"/>
    </location>
</feature>
<evidence type="ECO:0000313" key="8">
    <source>
        <dbReference type="EMBL" id="MEK8030868.1"/>
    </source>
</evidence>
<evidence type="ECO:0000256" key="2">
    <source>
        <dbReference type="ARBA" id="ARBA00006156"/>
    </source>
</evidence>
<evidence type="ECO:0000256" key="3">
    <source>
        <dbReference type="ARBA" id="ARBA00022475"/>
    </source>
</evidence>
<dbReference type="PANTHER" id="PTHR34040">
    <property type="entry name" value="FLAGELLAR BIOSYNTHETIC PROTEIN FLIQ"/>
    <property type="match status" value="1"/>
</dbReference>
<organism evidence="8 9">
    <name type="scientific">Ideonella lacteola</name>
    <dbReference type="NCBI Taxonomy" id="2984193"/>
    <lineage>
        <taxon>Bacteria</taxon>
        <taxon>Pseudomonadati</taxon>
        <taxon>Pseudomonadota</taxon>
        <taxon>Betaproteobacteria</taxon>
        <taxon>Burkholderiales</taxon>
        <taxon>Sphaerotilaceae</taxon>
        <taxon>Ideonella</taxon>
    </lineage>
</organism>
<evidence type="ECO:0000256" key="7">
    <source>
        <dbReference type="SAM" id="Phobius"/>
    </source>
</evidence>
<evidence type="ECO:0000256" key="4">
    <source>
        <dbReference type="ARBA" id="ARBA00022692"/>
    </source>
</evidence>
<dbReference type="InterPro" id="IPR002191">
    <property type="entry name" value="Bac_export_3"/>
</dbReference>
<comment type="similarity">
    <text evidence="2">Belongs to the FliQ/MopD/SpaQ family.</text>
</comment>
<protein>
    <submittedName>
        <fullName evidence="8">Type III secretion system export apparatus subunit SctS</fullName>
    </submittedName>
</protein>
<dbReference type="PRINTS" id="PR00952">
    <property type="entry name" value="TYPE3IMQPROT"/>
</dbReference>
<dbReference type="RefSeq" id="WP_341425241.1">
    <property type="nucleotide sequence ID" value="NZ_JBBUTG010000004.1"/>
</dbReference>
<dbReference type="InterPro" id="IPR006306">
    <property type="entry name" value="T3SS_HrpO"/>
</dbReference>
<feature type="transmembrane region" description="Helical" evidence="7">
    <location>
        <begin position="15"/>
        <end position="40"/>
    </location>
</feature>
<evidence type="ECO:0000256" key="5">
    <source>
        <dbReference type="ARBA" id="ARBA00022989"/>
    </source>
</evidence>
<proteinExistence type="inferred from homology"/>
<evidence type="ECO:0000256" key="1">
    <source>
        <dbReference type="ARBA" id="ARBA00004651"/>
    </source>
</evidence>
<dbReference type="EMBL" id="JBBUTG010000004">
    <property type="protein sequence ID" value="MEK8030868.1"/>
    <property type="molecule type" value="Genomic_DNA"/>
</dbReference>
<dbReference type="Proteomes" id="UP001371218">
    <property type="component" value="Unassembled WGS sequence"/>
</dbReference>
<sequence length="86" mass="9219">MGADLLGLTRDALSVVLWVSLPLVIVSTVVGLGVAILQAVTQIQDQSIGQSVRLVVVLISLMVGVGWLGSEVLRFGERAFQWMENV</sequence>
<evidence type="ECO:0000256" key="6">
    <source>
        <dbReference type="ARBA" id="ARBA00023136"/>
    </source>
</evidence>
<dbReference type="NCBIfam" id="TIGR01403">
    <property type="entry name" value="fliQ_rel_III"/>
    <property type="match status" value="1"/>
</dbReference>
<dbReference type="Pfam" id="PF01313">
    <property type="entry name" value="Bac_export_3"/>
    <property type="match status" value="1"/>
</dbReference>
<keyword evidence="9" id="KW-1185">Reference proteome</keyword>
<evidence type="ECO:0000313" key="9">
    <source>
        <dbReference type="Proteomes" id="UP001371218"/>
    </source>
</evidence>
<gene>
    <name evidence="8" type="primary">sctS</name>
    <name evidence="8" type="ORF">AACH06_08595</name>
</gene>